<evidence type="ECO:0000256" key="8">
    <source>
        <dbReference type="ARBA" id="ARBA00046280"/>
    </source>
</evidence>
<evidence type="ECO:0000256" key="3">
    <source>
        <dbReference type="ARBA" id="ARBA00022692"/>
    </source>
</evidence>
<evidence type="ECO:0000256" key="4">
    <source>
        <dbReference type="ARBA" id="ARBA00022927"/>
    </source>
</evidence>
<organism evidence="10 11">
    <name type="scientific">Populus deltoides</name>
    <name type="common">Eastern poplar</name>
    <name type="synonym">Eastern cottonwood</name>
    <dbReference type="NCBI Taxonomy" id="3696"/>
    <lineage>
        <taxon>Eukaryota</taxon>
        <taxon>Viridiplantae</taxon>
        <taxon>Streptophyta</taxon>
        <taxon>Embryophyta</taxon>
        <taxon>Tracheophyta</taxon>
        <taxon>Spermatophyta</taxon>
        <taxon>Magnoliopsida</taxon>
        <taxon>eudicotyledons</taxon>
        <taxon>Gunneridae</taxon>
        <taxon>Pentapetalae</taxon>
        <taxon>rosids</taxon>
        <taxon>fabids</taxon>
        <taxon>Malpighiales</taxon>
        <taxon>Salicaceae</taxon>
        <taxon>Saliceae</taxon>
        <taxon>Populus</taxon>
    </lineage>
</organism>
<keyword evidence="11" id="KW-1185">Reference proteome</keyword>
<protein>
    <recommendedName>
        <fullName evidence="9">t-SNARE coiled-coil homology domain-containing protein</fullName>
    </recommendedName>
</protein>
<keyword evidence="2" id="KW-0813">Transport</keyword>
<comment type="caution">
    <text evidence="10">The sequence shown here is derived from an EMBL/GenBank/DDBJ whole genome shotgun (WGS) entry which is preliminary data.</text>
</comment>
<keyword evidence="6" id="KW-0333">Golgi apparatus</keyword>
<keyword evidence="3" id="KW-0812">Transmembrane</keyword>
<name>A0A8T2XRJ9_POPDE</name>
<dbReference type="Gene3D" id="1.20.5.110">
    <property type="match status" value="1"/>
</dbReference>
<evidence type="ECO:0000259" key="9">
    <source>
        <dbReference type="PROSITE" id="PS50192"/>
    </source>
</evidence>
<dbReference type="AlphaFoldDB" id="A0A8T2XRJ9"/>
<dbReference type="Proteomes" id="UP000807159">
    <property type="component" value="Chromosome 10"/>
</dbReference>
<reference evidence="10" key="1">
    <citation type="journal article" date="2021" name="J. Hered.">
        <title>Genome Assembly of Salicaceae Populus deltoides (Eastern Cottonwood) I-69 Based on Nanopore Sequencing and Hi-C Technologies.</title>
        <authorList>
            <person name="Bai S."/>
            <person name="Wu H."/>
            <person name="Zhang J."/>
            <person name="Pan Z."/>
            <person name="Zhao W."/>
            <person name="Li Z."/>
            <person name="Tong C."/>
        </authorList>
    </citation>
    <scope>NUCLEOTIDE SEQUENCE</scope>
    <source>
        <tissue evidence="10">Leaf</tissue>
    </source>
</reference>
<evidence type="ECO:0000256" key="2">
    <source>
        <dbReference type="ARBA" id="ARBA00022448"/>
    </source>
</evidence>
<evidence type="ECO:0000256" key="7">
    <source>
        <dbReference type="ARBA" id="ARBA00023136"/>
    </source>
</evidence>
<dbReference type="GO" id="GO:0000139">
    <property type="term" value="C:Golgi membrane"/>
    <property type="evidence" value="ECO:0007669"/>
    <property type="project" value="UniProtKB-SubCell"/>
</dbReference>
<keyword evidence="7" id="KW-0472">Membrane</keyword>
<evidence type="ECO:0000256" key="5">
    <source>
        <dbReference type="ARBA" id="ARBA00022989"/>
    </source>
</evidence>
<proteinExistence type="predicted"/>
<dbReference type="GO" id="GO:0015031">
    <property type="term" value="P:protein transport"/>
    <property type="evidence" value="ECO:0007669"/>
    <property type="project" value="UniProtKB-KW"/>
</dbReference>
<evidence type="ECO:0000256" key="1">
    <source>
        <dbReference type="ARBA" id="ARBA00004194"/>
    </source>
</evidence>
<evidence type="ECO:0000313" key="10">
    <source>
        <dbReference type="EMBL" id="KAH8495640.1"/>
    </source>
</evidence>
<comment type="subcellular location">
    <subcellularLocation>
        <location evidence="8">Endomembrane system</location>
        <topology evidence="8">Single-pass type IV membrane protein</topology>
    </subcellularLocation>
    <subcellularLocation>
        <location evidence="1">Golgi apparatus membrane</location>
        <topology evidence="1">Single-pass membrane protein</topology>
    </subcellularLocation>
</comment>
<keyword evidence="4" id="KW-0653">Protein transport</keyword>
<keyword evidence="5" id="KW-1133">Transmembrane helix</keyword>
<dbReference type="InterPro" id="IPR039899">
    <property type="entry name" value="BET1_SNARE"/>
</dbReference>
<accession>A0A8T2XRJ9</accession>
<evidence type="ECO:0000313" key="11">
    <source>
        <dbReference type="Proteomes" id="UP000807159"/>
    </source>
</evidence>
<dbReference type="PANTHER" id="PTHR12791">
    <property type="entry name" value="GOLGI SNARE BET1-RELATED"/>
    <property type="match status" value="1"/>
</dbReference>
<dbReference type="PROSITE" id="PS50192">
    <property type="entry name" value="T_SNARE"/>
    <property type="match status" value="1"/>
</dbReference>
<evidence type="ECO:0000256" key="6">
    <source>
        <dbReference type="ARBA" id="ARBA00023034"/>
    </source>
</evidence>
<dbReference type="SUPFAM" id="SSF58038">
    <property type="entry name" value="SNARE fusion complex"/>
    <property type="match status" value="1"/>
</dbReference>
<dbReference type="InterPro" id="IPR000727">
    <property type="entry name" value="T_SNARE_dom"/>
</dbReference>
<dbReference type="EMBL" id="JACEGQ020000010">
    <property type="protein sequence ID" value="KAH8495640.1"/>
    <property type="molecule type" value="Genomic_DNA"/>
</dbReference>
<dbReference type="CDD" id="cd15853">
    <property type="entry name" value="SNARE_Bet1"/>
    <property type="match status" value="1"/>
</dbReference>
<feature type="domain" description="T-SNARE coiled-coil homology" evidence="9">
    <location>
        <begin position="57"/>
        <end position="119"/>
    </location>
</feature>
<gene>
    <name evidence="10" type="ORF">H0E87_018712</name>
</gene>
<sequence>MGLLGRLKTLSVDKLSASQYSRRIVIMAQEHRNSRTALFDDGLEEGGLRPSSSFSHETDDHDNDKAVHTLQDRVLFLKRLTGDIHEEVESQNRLLDRMGNNMDTSRGIMSGTMDRFKMGPCILEARLKRNYEYLTFEVLD</sequence>